<dbReference type="RefSeq" id="XP_064653708.1">
    <property type="nucleotide sequence ID" value="XM_064808160.1"/>
</dbReference>
<name>A0AAV9NWP0_9PEZI</name>
<evidence type="ECO:0000313" key="4">
    <source>
        <dbReference type="Proteomes" id="UP001337655"/>
    </source>
</evidence>
<dbReference type="AlphaFoldDB" id="A0AAV9NWP0"/>
<reference evidence="3 4" key="1">
    <citation type="submission" date="2023-08" db="EMBL/GenBank/DDBJ databases">
        <title>Black Yeasts Isolated from many extreme environments.</title>
        <authorList>
            <person name="Coleine C."/>
            <person name="Stajich J.E."/>
            <person name="Selbmann L."/>
        </authorList>
    </citation>
    <scope>NUCLEOTIDE SEQUENCE [LARGE SCALE GENOMIC DNA]</scope>
    <source>
        <strain evidence="3 4">CCFEE 5935</strain>
    </source>
</reference>
<feature type="chain" id="PRO_5043990131" description="DUF7907 domain-containing protein" evidence="1">
    <location>
        <begin position="18"/>
        <end position="191"/>
    </location>
</feature>
<organism evidence="3 4">
    <name type="scientific">Saxophila tyrrhenica</name>
    <dbReference type="NCBI Taxonomy" id="1690608"/>
    <lineage>
        <taxon>Eukaryota</taxon>
        <taxon>Fungi</taxon>
        <taxon>Dikarya</taxon>
        <taxon>Ascomycota</taxon>
        <taxon>Pezizomycotina</taxon>
        <taxon>Dothideomycetes</taxon>
        <taxon>Dothideomycetidae</taxon>
        <taxon>Mycosphaerellales</taxon>
        <taxon>Extremaceae</taxon>
        <taxon>Saxophila</taxon>
    </lineage>
</organism>
<gene>
    <name evidence="3" type="ORF">LTR77_010944</name>
</gene>
<proteinExistence type="predicted"/>
<feature type="domain" description="DUF7907" evidence="2">
    <location>
        <begin position="20"/>
        <end position="186"/>
    </location>
</feature>
<keyword evidence="1" id="KW-0732">Signal</keyword>
<feature type="signal peptide" evidence="1">
    <location>
        <begin position="1"/>
        <end position="17"/>
    </location>
</feature>
<evidence type="ECO:0000313" key="3">
    <source>
        <dbReference type="EMBL" id="KAK5163160.1"/>
    </source>
</evidence>
<sequence length="191" mass="21170">MKFTLAILTTLVAAAAARQSKPFHLKAVSDNSTVDGTYFFACHEGAAIEGLCIGSKKLAQADNFRLNNTRSQPNVGSLAWLLKGGNFKVSETMTLYTDPSTNVALPLFEPGYDSAYVGFDSDDKMYIRVYLDDTKNPPNSVNGKKLYRWLTCTTYYTGYTYQTLAWQLGEAEAQNPTCEPVTVKRVFVNDD</sequence>
<dbReference type="EMBL" id="JAVRRT010000028">
    <property type="protein sequence ID" value="KAK5163160.1"/>
    <property type="molecule type" value="Genomic_DNA"/>
</dbReference>
<keyword evidence="4" id="KW-1185">Reference proteome</keyword>
<dbReference type="InterPro" id="IPR057229">
    <property type="entry name" value="DUF7907"/>
</dbReference>
<accession>A0AAV9NWP0</accession>
<dbReference type="GeneID" id="89932268"/>
<protein>
    <recommendedName>
        <fullName evidence="2">DUF7907 domain-containing protein</fullName>
    </recommendedName>
</protein>
<dbReference type="Proteomes" id="UP001337655">
    <property type="component" value="Unassembled WGS sequence"/>
</dbReference>
<comment type="caution">
    <text evidence="3">The sequence shown here is derived from an EMBL/GenBank/DDBJ whole genome shotgun (WGS) entry which is preliminary data.</text>
</comment>
<evidence type="ECO:0000256" key="1">
    <source>
        <dbReference type="SAM" id="SignalP"/>
    </source>
</evidence>
<dbReference type="Pfam" id="PF25484">
    <property type="entry name" value="DUF7907"/>
    <property type="match status" value="1"/>
</dbReference>
<evidence type="ECO:0000259" key="2">
    <source>
        <dbReference type="Pfam" id="PF25484"/>
    </source>
</evidence>